<dbReference type="Proteomes" id="UP001629214">
    <property type="component" value="Unassembled WGS sequence"/>
</dbReference>
<accession>A0ABW8Z2J2</accession>
<name>A0ABW8Z2J2_9BURK</name>
<sequence length="148" mass="17043">MNEEQFATFSLSTMDDYAQNRVLSGDWGLEHAKVRACSLFSKILPNGRNTEGHYFHILFEIGIKRSIGELWFAVDFVEKTAFIYAINIYPQFRRLGYAKCSIQQLERMAPEFGFTKIRLNVFSHNRPAQALYSELGFVPTSTEMAKTL</sequence>
<comment type="caution">
    <text evidence="2">The sequence shown here is derived from an EMBL/GenBank/DDBJ whole genome shotgun (WGS) entry which is preliminary data.</text>
</comment>
<reference evidence="2 3" key="1">
    <citation type="journal article" date="2024" name="Chem. Sci.">
        <title>Discovery of megapolipeptins by genome mining of a Burkholderiales bacteria collection.</title>
        <authorList>
            <person name="Paulo B.S."/>
            <person name="Recchia M.J.J."/>
            <person name="Lee S."/>
            <person name="Fergusson C.H."/>
            <person name="Romanowski S.B."/>
            <person name="Hernandez A."/>
            <person name="Krull N."/>
            <person name="Liu D.Y."/>
            <person name="Cavanagh H."/>
            <person name="Bos A."/>
            <person name="Gray C.A."/>
            <person name="Murphy B.T."/>
            <person name="Linington R.G."/>
            <person name="Eustaquio A.S."/>
        </authorList>
    </citation>
    <scope>NUCLEOTIDE SEQUENCE [LARGE SCALE GENOMIC DNA]</scope>
    <source>
        <strain evidence="2 3">RL21-008-BIB-B</strain>
    </source>
</reference>
<evidence type="ECO:0000259" key="1">
    <source>
        <dbReference type="PROSITE" id="PS51186"/>
    </source>
</evidence>
<organism evidence="2 3">
    <name type="scientific">Herbaspirillum rhizosphaerae</name>
    <dbReference type="NCBI Taxonomy" id="346179"/>
    <lineage>
        <taxon>Bacteria</taxon>
        <taxon>Pseudomonadati</taxon>
        <taxon>Pseudomonadota</taxon>
        <taxon>Betaproteobacteria</taxon>
        <taxon>Burkholderiales</taxon>
        <taxon>Oxalobacteraceae</taxon>
        <taxon>Herbaspirillum</taxon>
    </lineage>
</organism>
<protein>
    <submittedName>
        <fullName evidence="2">GNAT family N-acetyltransferase</fullName>
    </submittedName>
</protein>
<evidence type="ECO:0000313" key="3">
    <source>
        <dbReference type="Proteomes" id="UP001629214"/>
    </source>
</evidence>
<feature type="domain" description="N-acetyltransferase" evidence="1">
    <location>
        <begin position="7"/>
        <end position="148"/>
    </location>
</feature>
<evidence type="ECO:0000313" key="2">
    <source>
        <dbReference type="EMBL" id="MFL9877236.1"/>
    </source>
</evidence>
<dbReference type="CDD" id="cd04301">
    <property type="entry name" value="NAT_SF"/>
    <property type="match status" value="1"/>
</dbReference>
<dbReference type="EMBL" id="JAQQFR010000002">
    <property type="protein sequence ID" value="MFL9877236.1"/>
    <property type="molecule type" value="Genomic_DNA"/>
</dbReference>
<dbReference type="InterPro" id="IPR016181">
    <property type="entry name" value="Acyl_CoA_acyltransferase"/>
</dbReference>
<dbReference type="SUPFAM" id="SSF55729">
    <property type="entry name" value="Acyl-CoA N-acyltransferases (Nat)"/>
    <property type="match status" value="1"/>
</dbReference>
<dbReference type="InterPro" id="IPR000182">
    <property type="entry name" value="GNAT_dom"/>
</dbReference>
<gene>
    <name evidence="2" type="ORF">PQR63_02485</name>
</gene>
<dbReference type="PROSITE" id="PS51186">
    <property type="entry name" value="GNAT"/>
    <property type="match status" value="1"/>
</dbReference>
<proteinExistence type="predicted"/>
<dbReference type="Pfam" id="PF00583">
    <property type="entry name" value="Acetyltransf_1"/>
    <property type="match status" value="1"/>
</dbReference>
<dbReference type="RefSeq" id="WP_408165386.1">
    <property type="nucleotide sequence ID" value="NZ_JAQQFR010000002.1"/>
</dbReference>
<dbReference type="Gene3D" id="3.40.630.30">
    <property type="match status" value="1"/>
</dbReference>
<keyword evidence="3" id="KW-1185">Reference proteome</keyword>